<dbReference type="AlphaFoldDB" id="A0A232FE37"/>
<sequence length="311" mass="36492">MLYMTPEFRNAMYCCETLDLQNFEIKSNLLHEIKQLFMNLRVSKDYAVETVQLTSSFGWDSSYTNAQQDVHEFFQMLFNALKGELKNISPEQEDFISMYYEGIILDRVICSICNTEHSMENPFMDISLQYNQMGLRLEHITHLYEEALQAFTQFLILDGENEYFCLKCYKKCSAKQDLKFVKLPFMLTFHLKRFQYDVNSKSIIKLNNKIIFLEVLNLNSIIDMEQPSKAIIMHTLKIWKEMNGFVLTIDILYILVCVFSISKDDFKISFGNGNTEEGYAYLLIYRRCNEVVGDTAIVEESSLDVNCQMMF</sequence>
<dbReference type="Proteomes" id="UP000215335">
    <property type="component" value="Unassembled WGS sequence"/>
</dbReference>
<dbReference type="EMBL" id="NNAY01000380">
    <property type="protein sequence ID" value="OXU28780.1"/>
    <property type="molecule type" value="Genomic_DNA"/>
</dbReference>
<dbReference type="PANTHER" id="PTHR24006">
    <property type="entry name" value="UBIQUITIN CARBOXYL-TERMINAL HYDROLASE"/>
    <property type="match status" value="1"/>
</dbReference>
<feature type="domain" description="USP" evidence="2">
    <location>
        <begin position="1"/>
        <end position="288"/>
    </location>
</feature>
<evidence type="ECO:0000256" key="1">
    <source>
        <dbReference type="ARBA" id="ARBA00009085"/>
    </source>
</evidence>
<keyword evidence="4" id="KW-1185">Reference proteome</keyword>
<dbReference type="Pfam" id="PF00443">
    <property type="entry name" value="UCH"/>
    <property type="match status" value="1"/>
</dbReference>
<dbReference type="GO" id="GO:0005829">
    <property type="term" value="C:cytosol"/>
    <property type="evidence" value="ECO:0007669"/>
    <property type="project" value="TreeGrafter"/>
</dbReference>
<organism evidence="3 4">
    <name type="scientific">Trichomalopsis sarcophagae</name>
    <dbReference type="NCBI Taxonomy" id="543379"/>
    <lineage>
        <taxon>Eukaryota</taxon>
        <taxon>Metazoa</taxon>
        <taxon>Ecdysozoa</taxon>
        <taxon>Arthropoda</taxon>
        <taxon>Hexapoda</taxon>
        <taxon>Insecta</taxon>
        <taxon>Pterygota</taxon>
        <taxon>Neoptera</taxon>
        <taxon>Endopterygota</taxon>
        <taxon>Hymenoptera</taxon>
        <taxon>Apocrita</taxon>
        <taxon>Proctotrupomorpha</taxon>
        <taxon>Chalcidoidea</taxon>
        <taxon>Pteromalidae</taxon>
        <taxon>Pteromalinae</taxon>
        <taxon>Trichomalopsis</taxon>
    </lineage>
</organism>
<name>A0A232FE37_9HYME</name>
<dbReference type="PROSITE" id="PS50235">
    <property type="entry name" value="USP_3"/>
    <property type="match status" value="1"/>
</dbReference>
<evidence type="ECO:0000313" key="4">
    <source>
        <dbReference type="Proteomes" id="UP000215335"/>
    </source>
</evidence>
<dbReference type="InterPro" id="IPR028889">
    <property type="entry name" value="USP"/>
</dbReference>
<dbReference type="GO" id="GO:0004843">
    <property type="term" value="F:cysteine-type deubiquitinase activity"/>
    <property type="evidence" value="ECO:0007669"/>
    <property type="project" value="InterPro"/>
</dbReference>
<evidence type="ECO:0000313" key="3">
    <source>
        <dbReference type="EMBL" id="OXU28780.1"/>
    </source>
</evidence>
<dbReference type="InterPro" id="IPR001394">
    <property type="entry name" value="Peptidase_C19_UCH"/>
</dbReference>
<dbReference type="InterPro" id="IPR038765">
    <property type="entry name" value="Papain-like_cys_pep_sf"/>
</dbReference>
<dbReference type="Gene3D" id="3.90.70.10">
    <property type="entry name" value="Cysteine proteinases"/>
    <property type="match status" value="1"/>
</dbReference>
<comment type="caution">
    <text evidence="3">The sequence shown here is derived from an EMBL/GenBank/DDBJ whole genome shotgun (WGS) entry which is preliminary data.</text>
</comment>
<evidence type="ECO:0000259" key="2">
    <source>
        <dbReference type="PROSITE" id="PS50235"/>
    </source>
</evidence>
<dbReference type="SUPFAM" id="SSF54001">
    <property type="entry name" value="Cysteine proteinases"/>
    <property type="match status" value="1"/>
</dbReference>
<accession>A0A232FE37</accession>
<reference evidence="3 4" key="1">
    <citation type="journal article" date="2017" name="Curr. Biol.">
        <title>The Evolution of Venom by Co-option of Single-Copy Genes.</title>
        <authorList>
            <person name="Martinson E.O."/>
            <person name="Mrinalini"/>
            <person name="Kelkar Y.D."/>
            <person name="Chang C.H."/>
            <person name="Werren J.H."/>
        </authorList>
    </citation>
    <scope>NUCLEOTIDE SEQUENCE [LARGE SCALE GENOMIC DNA]</scope>
    <source>
        <strain evidence="3 4">Alberta</strain>
        <tissue evidence="3">Whole body</tissue>
    </source>
</reference>
<dbReference type="GO" id="GO:0005634">
    <property type="term" value="C:nucleus"/>
    <property type="evidence" value="ECO:0007669"/>
    <property type="project" value="TreeGrafter"/>
</dbReference>
<dbReference type="PANTHER" id="PTHR24006:SF702">
    <property type="entry name" value="UBIQUITIN CARBOXYL-TERMINAL HYDROLASE 47"/>
    <property type="match status" value="1"/>
</dbReference>
<proteinExistence type="inferred from homology"/>
<comment type="similarity">
    <text evidence="1">Belongs to the peptidase C19 family.</text>
</comment>
<gene>
    <name evidence="3" type="ORF">TSAR_003563</name>
</gene>
<dbReference type="GO" id="GO:0016579">
    <property type="term" value="P:protein deubiquitination"/>
    <property type="evidence" value="ECO:0007669"/>
    <property type="project" value="InterPro"/>
</dbReference>
<protein>
    <recommendedName>
        <fullName evidence="2">USP domain-containing protein</fullName>
    </recommendedName>
</protein>
<dbReference type="InterPro" id="IPR050164">
    <property type="entry name" value="Peptidase_C19"/>
</dbReference>
<dbReference type="STRING" id="543379.A0A232FE37"/>